<comment type="caution">
    <text evidence="1">The sequence shown here is derived from an EMBL/GenBank/DDBJ whole genome shotgun (WGS) entry which is preliminary data.</text>
</comment>
<sequence length="69" mass="8059">MNCRRRFAITLAAHSSNLSVKQIISYWSLPDNDRHFLTRSPYTNLVTVVLVQQCFQSTIKTLPHIVKHY</sequence>
<evidence type="ECO:0000313" key="2">
    <source>
        <dbReference type="Proteomes" id="UP000662314"/>
    </source>
</evidence>
<dbReference type="AlphaFoldDB" id="A0A8J7IG79"/>
<dbReference type="Proteomes" id="UP000662314">
    <property type="component" value="Unassembled WGS sequence"/>
</dbReference>
<name>A0A8J7IG79_9NOST</name>
<evidence type="ECO:0000313" key="1">
    <source>
        <dbReference type="EMBL" id="MBH8577235.1"/>
    </source>
</evidence>
<keyword evidence="2" id="KW-1185">Reference proteome</keyword>
<gene>
    <name evidence="1" type="ORF">I8752_30560</name>
</gene>
<protein>
    <submittedName>
        <fullName evidence="1">Uncharacterized protein</fullName>
    </submittedName>
</protein>
<proteinExistence type="predicted"/>
<accession>A0A8J7IG79</accession>
<dbReference type="RefSeq" id="WP_214435959.1">
    <property type="nucleotide sequence ID" value="NZ_CAWPUQ010000209.1"/>
</dbReference>
<organism evidence="1 2">
    <name type="scientific">Dendronalium phyllosphericum CENA369</name>
    <dbReference type="NCBI Taxonomy" id="1725256"/>
    <lineage>
        <taxon>Bacteria</taxon>
        <taxon>Bacillati</taxon>
        <taxon>Cyanobacteriota</taxon>
        <taxon>Cyanophyceae</taxon>
        <taxon>Nostocales</taxon>
        <taxon>Nostocaceae</taxon>
        <taxon>Dendronalium</taxon>
        <taxon>Dendronalium phyllosphericum</taxon>
    </lineage>
</organism>
<reference evidence="1 2" key="1">
    <citation type="journal article" date="2021" name="Int. J. Syst. Evol. Microbiol.">
        <title>Amazonocrinis nigriterrae gen. nov., sp. nov., Atlanticothrix silvestris gen. nov., sp. nov. and Dendronalium phyllosphericum gen. nov., sp. nov., nostocacean cyanobacteria from Brazilian environments.</title>
        <authorList>
            <person name="Alvarenga D.O."/>
            <person name="Andreote A.P.D."/>
            <person name="Branco L.H.Z."/>
            <person name="Delbaje E."/>
            <person name="Cruz R.B."/>
            <person name="Varani A.M."/>
            <person name="Fiore M.F."/>
        </authorList>
    </citation>
    <scope>NUCLEOTIDE SEQUENCE [LARGE SCALE GENOMIC DNA]</scope>
    <source>
        <strain evidence="1 2">CENA369</strain>
    </source>
</reference>
<dbReference type="EMBL" id="JAECZA010000276">
    <property type="protein sequence ID" value="MBH8577235.1"/>
    <property type="molecule type" value="Genomic_DNA"/>
</dbReference>